<gene>
    <name evidence="1" type="ORF">OLC1_LOCUS19957</name>
</gene>
<name>A0AAV1DYB7_OLDCO</name>
<dbReference type="AlphaFoldDB" id="A0AAV1DYB7"/>
<sequence>MQPSEVKSPGSQFQEVLAQEAQKGKLVMDSMSGLNAKENNDTLVDVLDNSNLVSDCLVVKNVPKPGKNADKENLHCHSSNTFSALQVIDNDEAILLEENDGHDDDVENVFTEGLIENKTTVDEVQKEENSSSEQQQLVVFEPFCMKM</sequence>
<keyword evidence="2" id="KW-1185">Reference proteome</keyword>
<organism evidence="1 2">
    <name type="scientific">Oldenlandia corymbosa var. corymbosa</name>
    <dbReference type="NCBI Taxonomy" id="529605"/>
    <lineage>
        <taxon>Eukaryota</taxon>
        <taxon>Viridiplantae</taxon>
        <taxon>Streptophyta</taxon>
        <taxon>Embryophyta</taxon>
        <taxon>Tracheophyta</taxon>
        <taxon>Spermatophyta</taxon>
        <taxon>Magnoliopsida</taxon>
        <taxon>eudicotyledons</taxon>
        <taxon>Gunneridae</taxon>
        <taxon>Pentapetalae</taxon>
        <taxon>asterids</taxon>
        <taxon>lamiids</taxon>
        <taxon>Gentianales</taxon>
        <taxon>Rubiaceae</taxon>
        <taxon>Rubioideae</taxon>
        <taxon>Spermacoceae</taxon>
        <taxon>Hedyotis-Oldenlandia complex</taxon>
        <taxon>Oldenlandia</taxon>
    </lineage>
</organism>
<evidence type="ECO:0000313" key="2">
    <source>
        <dbReference type="Proteomes" id="UP001161247"/>
    </source>
</evidence>
<proteinExistence type="predicted"/>
<protein>
    <submittedName>
        <fullName evidence="1">OLC1v1013335C1</fullName>
    </submittedName>
</protein>
<reference evidence="1" key="1">
    <citation type="submission" date="2023-03" db="EMBL/GenBank/DDBJ databases">
        <authorList>
            <person name="Julca I."/>
        </authorList>
    </citation>
    <scope>NUCLEOTIDE SEQUENCE</scope>
</reference>
<dbReference type="Proteomes" id="UP001161247">
    <property type="component" value="Chromosome 7"/>
</dbReference>
<evidence type="ECO:0000313" key="1">
    <source>
        <dbReference type="EMBL" id="CAI9112841.1"/>
    </source>
</evidence>
<dbReference type="EMBL" id="OX459124">
    <property type="protein sequence ID" value="CAI9112841.1"/>
    <property type="molecule type" value="Genomic_DNA"/>
</dbReference>
<accession>A0AAV1DYB7</accession>